<keyword evidence="2" id="KW-0456">Lyase</keyword>
<dbReference type="Proteomes" id="UP000287166">
    <property type="component" value="Unassembled WGS sequence"/>
</dbReference>
<dbReference type="GO" id="GO:0008615">
    <property type="term" value="P:pyridoxine biosynthetic process"/>
    <property type="evidence" value="ECO:0007669"/>
    <property type="project" value="TreeGrafter"/>
</dbReference>
<dbReference type="EMBL" id="BFAD01000006">
    <property type="protein sequence ID" value="GBE84105.1"/>
    <property type="molecule type" value="Genomic_DNA"/>
</dbReference>
<name>A0A401GPE9_9APHY</name>
<evidence type="ECO:0000256" key="1">
    <source>
        <dbReference type="ARBA" id="ARBA00007281"/>
    </source>
</evidence>
<evidence type="ECO:0000259" key="4">
    <source>
        <dbReference type="Pfam" id="PF01680"/>
    </source>
</evidence>
<dbReference type="SUPFAM" id="SSF110399">
    <property type="entry name" value="ThiG-like"/>
    <property type="match status" value="1"/>
</dbReference>
<sequence length="64" mass="6810">MALERVPADIRREGGITRMSDPHLIKEIVDAVTIPVMAKVCIGHFVEAQVPTLPPGSCARSSAA</sequence>
<dbReference type="STRING" id="139825.A0A401GPE9"/>
<feature type="domain" description="PdxS/SNZ N-terminal" evidence="4">
    <location>
        <begin position="1"/>
        <end position="50"/>
    </location>
</feature>
<dbReference type="InterPro" id="IPR001852">
    <property type="entry name" value="PdxS/SNZ"/>
</dbReference>
<evidence type="ECO:0000313" key="6">
    <source>
        <dbReference type="Proteomes" id="UP000287166"/>
    </source>
</evidence>
<dbReference type="AlphaFoldDB" id="A0A401GPE9"/>
<keyword evidence="6" id="KW-1185">Reference proteome</keyword>
<accession>A0A401GPE9</accession>
<dbReference type="GO" id="GO:0042823">
    <property type="term" value="P:pyridoxal phosphate biosynthetic process"/>
    <property type="evidence" value="ECO:0007669"/>
    <property type="project" value="InterPro"/>
</dbReference>
<protein>
    <recommendedName>
        <fullName evidence="4">PdxS/SNZ N-terminal domain-containing protein</fullName>
    </recommendedName>
</protein>
<dbReference type="PANTHER" id="PTHR31829">
    <property type="entry name" value="PYRIDOXAL 5'-PHOSPHATE SYNTHASE SUBUNIT SNZ1-RELATED"/>
    <property type="match status" value="1"/>
</dbReference>
<comment type="similarity">
    <text evidence="1 3">Belongs to the PdxS/SNZ family.</text>
</comment>
<dbReference type="RefSeq" id="XP_027615018.1">
    <property type="nucleotide sequence ID" value="XM_027759217.1"/>
</dbReference>
<dbReference type="GO" id="GO:0006520">
    <property type="term" value="P:amino acid metabolic process"/>
    <property type="evidence" value="ECO:0007669"/>
    <property type="project" value="TreeGrafter"/>
</dbReference>
<dbReference type="PROSITE" id="PS51129">
    <property type="entry name" value="PDXS_SNZ_2"/>
    <property type="match status" value="1"/>
</dbReference>
<dbReference type="Gene3D" id="3.20.20.70">
    <property type="entry name" value="Aldolase class I"/>
    <property type="match status" value="1"/>
</dbReference>
<evidence type="ECO:0000256" key="2">
    <source>
        <dbReference type="ARBA" id="ARBA00023239"/>
    </source>
</evidence>
<dbReference type="GeneID" id="38781022"/>
<proteinExistence type="inferred from homology"/>
<reference evidence="5 6" key="1">
    <citation type="journal article" date="2018" name="Sci. Rep.">
        <title>Genome sequence of the cauliflower mushroom Sparassis crispa (Hanabiratake) and its association with beneficial usage.</title>
        <authorList>
            <person name="Kiyama R."/>
            <person name="Furutani Y."/>
            <person name="Kawaguchi K."/>
            <person name="Nakanishi T."/>
        </authorList>
    </citation>
    <scope>NUCLEOTIDE SEQUENCE [LARGE SCALE GENOMIC DNA]</scope>
</reference>
<dbReference type="Pfam" id="PF01680">
    <property type="entry name" value="SOR_SNZ"/>
    <property type="match status" value="1"/>
</dbReference>
<dbReference type="PANTHER" id="PTHR31829:SF0">
    <property type="entry name" value="PYRIDOXAL 5'-PHOSPHATE SYNTHASE SUBUNIT SNZ1-RELATED"/>
    <property type="match status" value="1"/>
</dbReference>
<organism evidence="5 6">
    <name type="scientific">Sparassis crispa</name>
    <dbReference type="NCBI Taxonomy" id="139825"/>
    <lineage>
        <taxon>Eukaryota</taxon>
        <taxon>Fungi</taxon>
        <taxon>Dikarya</taxon>
        <taxon>Basidiomycota</taxon>
        <taxon>Agaricomycotina</taxon>
        <taxon>Agaricomycetes</taxon>
        <taxon>Polyporales</taxon>
        <taxon>Sparassidaceae</taxon>
        <taxon>Sparassis</taxon>
    </lineage>
</organism>
<dbReference type="InParanoid" id="A0A401GPE9"/>
<evidence type="ECO:0000256" key="3">
    <source>
        <dbReference type="PROSITE-ProRule" id="PRU00481"/>
    </source>
</evidence>
<gene>
    <name evidence="5" type="ORF">SCP_0600830</name>
</gene>
<dbReference type="InterPro" id="IPR033755">
    <property type="entry name" value="PdxS/SNZ_N"/>
</dbReference>
<comment type="caution">
    <text evidence="5">The sequence shown here is derived from an EMBL/GenBank/DDBJ whole genome shotgun (WGS) entry which is preliminary data.</text>
</comment>
<evidence type="ECO:0000313" key="5">
    <source>
        <dbReference type="EMBL" id="GBE84105.1"/>
    </source>
</evidence>
<dbReference type="InterPro" id="IPR013785">
    <property type="entry name" value="Aldolase_TIM"/>
</dbReference>
<dbReference type="GO" id="GO:0016843">
    <property type="term" value="F:amine-lyase activity"/>
    <property type="evidence" value="ECO:0007669"/>
    <property type="project" value="TreeGrafter"/>
</dbReference>
<dbReference type="OrthoDB" id="1660966at2759"/>